<name>A0AAN9IPW0_CLITE</name>
<organism evidence="2 3">
    <name type="scientific">Clitoria ternatea</name>
    <name type="common">Butterfly pea</name>
    <dbReference type="NCBI Taxonomy" id="43366"/>
    <lineage>
        <taxon>Eukaryota</taxon>
        <taxon>Viridiplantae</taxon>
        <taxon>Streptophyta</taxon>
        <taxon>Embryophyta</taxon>
        <taxon>Tracheophyta</taxon>
        <taxon>Spermatophyta</taxon>
        <taxon>Magnoliopsida</taxon>
        <taxon>eudicotyledons</taxon>
        <taxon>Gunneridae</taxon>
        <taxon>Pentapetalae</taxon>
        <taxon>rosids</taxon>
        <taxon>fabids</taxon>
        <taxon>Fabales</taxon>
        <taxon>Fabaceae</taxon>
        <taxon>Papilionoideae</taxon>
        <taxon>50 kb inversion clade</taxon>
        <taxon>NPAAA clade</taxon>
        <taxon>indigoferoid/millettioid clade</taxon>
        <taxon>Phaseoleae</taxon>
        <taxon>Clitoria</taxon>
    </lineage>
</organism>
<feature type="transmembrane region" description="Helical" evidence="1">
    <location>
        <begin position="12"/>
        <end position="33"/>
    </location>
</feature>
<evidence type="ECO:0000313" key="2">
    <source>
        <dbReference type="EMBL" id="KAK7284077.1"/>
    </source>
</evidence>
<dbReference type="Proteomes" id="UP001359559">
    <property type="component" value="Unassembled WGS sequence"/>
</dbReference>
<keyword evidence="1" id="KW-1133">Transmembrane helix</keyword>
<dbReference type="EMBL" id="JAYKXN010000005">
    <property type="protein sequence ID" value="KAK7284077.1"/>
    <property type="molecule type" value="Genomic_DNA"/>
</dbReference>
<proteinExistence type="predicted"/>
<sequence length="73" mass="8380">MIKQKHDDSQLCLLDTWLCLFGVNAIASLIMILRMHSNRCFFICGPFLVGKLFDDGKFMVSLFAAEINLLLLW</sequence>
<keyword evidence="1" id="KW-0472">Membrane</keyword>
<comment type="caution">
    <text evidence="2">The sequence shown here is derived from an EMBL/GenBank/DDBJ whole genome shotgun (WGS) entry which is preliminary data.</text>
</comment>
<reference evidence="2 3" key="1">
    <citation type="submission" date="2024-01" db="EMBL/GenBank/DDBJ databases">
        <title>The genomes of 5 underutilized Papilionoideae crops provide insights into root nodulation and disease resistance.</title>
        <authorList>
            <person name="Yuan L."/>
        </authorList>
    </citation>
    <scope>NUCLEOTIDE SEQUENCE [LARGE SCALE GENOMIC DNA]</scope>
    <source>
        <strain evidence="2">LY-2023</strain>
        <tissue evidence="2">Leaf</tissue>
    </source>
</reference>
<evidence type="ECO:0000313" key="3">
    <source>
        <dbReference type="Proteomes" id="UP001359559"/>
    </source>
</evidence>
<dbReference type="AlphaFoldDB" id="A0AAN9IPW0"/>
<keyword evidence="3" id="KW-1185">Reference proteome</keyword>
<accession>A0AAN9IPW0</accession>
<protein>
    <submittedName>
        <fullName evidence="2">Uncharacterized protein</fullName>
    </submittedName>
</protein>
<keyword evidence="1" id="KW-0812">Transmembrane</keyword>
<gene>
    <name evidence="2" type="ORF">RJT34_18814</name>
</gene>
<evidence type="ECO:0000256" key="1">
    <source>
        <dbReference type="SAM" id="Phobius"/>
    </source>
</evidence>